<dbReference type="KEGG" id="hts:HMJ29_01395"/>
<gene>
    <name evidence="3" type="ORF">HMJ29_01395</name>
</gene>
<dbReference type="GO" id="GO:0016757">
    <property type="term" value="F:glycosyltransferase activity"/>
    <property type="evidence" value="ECO:0007669"/>
    <property type="project" value="UniProtKB-ARBA"/>
</dbReference>
<evidence type="ECO:0000313" key="3">
    <source>
        <dbReference type="EMBL" id="QJX45660.1"/>
    </source>
</evidence>
<evidence type="ECO:0000313" key="4">
    <source>
        <dbReference type="Proteomes" id="UP000501623"/>
    </source>
</evidence>
<dbReference type="Proteomes" id="UP000501623">
    <property type="component" value="Chromosome"/>
</dbReference>
<dbReference type="SUPFAM" id="SSF53756">
    <property type="entry name" value="UDP-Glycosyltransferase/glycogen phosphorylase"/>
    <property type="match status" value="1"/>
</dbReference>
<reference evidence="3 4" key="1">
    <citation type="submission" date="2020-05" db="EMBL/GenBank/DDBJ databases">
        <title>Complete genome sequence of Hymenobacter sp. TS19 in Coasted Sand Dune.</title>
        <authorList>
            <person name="Lee J.-H."/>
            <person name="Jung J.-H."/>
            <person name="Jeong S."/>
            <person name="Zhao L."/>
            <person name="Kim M.-K."/>
            <person name="Seo H.-S."/>
            <person name="Lim S."/>
        </authorList>
    </citation>
    <scope>NUCLEOTIDE SEQUENCE [LARGE SCALE GENOMIC DNA]</scope>
    <source>
        <strain evidence="3 4">TS19</strain>
    </source>
</reference>
<keyword evidence="3" id="KW-0808">Transferase</keyword>
<feature type="compositionally biased region" description="Polar residues" evidence="1">
    <location>
        <begin position="119"/>
        <end position="137"/>
    </location>
</feature>
<keyword evidence="4" id="KW-1185">Reference proteome</keyword>
<feature type="region of interest" description="Disordered" evidence="1">
    <location>
        <begin position="119"/>
        <end position="138"/>
    </location>
</feature>
<dbReference type="RefSeq" id="WP_171589806.1">
    <property type="nucleotide sequence ID" value="NZ_CP053538.1"/>
</dbReference>
<dbReference type="EMBL" id="CP053538">
    <property type="protein sequence ID" value="QJX45660.1"/>
    <property type="molecule type" value="Genomic_DNA"/>
</dbReference>
<sequence>MTPAASHVLLLGWDDSPRSGEQSAPPVLTLVQALAPHTPLAIVLPRRSITLTAAPNANITVLSELTPEQVKAFPARPDHAAGWQVPTAPYLGSSAGAAGTAGGQAPLATPVEPYIGRSAQSASISTAPSTTEGTQPTAPAGIAALQTPQSLPQPVIPTGGLLNHDEFEDDGAEPDATEAQDLSQPQDDLVPNVAAAENSAPAAPTNGLPDSLAALQLTPTAEADLNYQVIQYARLASRQVAAEDVTVIYASDWPTWLAAMEIRQQTGRPLVLHVHSLAQDRNTPADRGWILELERIAMRRADVVLAASEAVAERVRAAYPAAAQNLQVVSSDDTAALQRVLGQLESGWARR</sequence>
<proteinExistence type="predicted"/>
<dbReference type="InterPro" id="IPR028098">
    <property type="entry name" value="Glyco_trans_4-like_N"/>
</dbReference>
<feature type="domain" description="Glycosyltransferase subfamily 4-like N-terminal" evidence="2">
    <location>
        <begin position="207"/>
        <end position="329"/>
    </location>
</feature>
<dbReference type="Gene3D" id="3.40.50.2000">
    <property type="entry name" value="Glycogen Phosphorylase B"/>
    <property type="match status" value="1"/>
</dbReference>
<feature type="region of interest" description="Disordered" evidence="1">
    <location>
        <begin position="150"/>
        <end position="184"/>
    </location>
</feature>
<accession>A0A6M6BCL3</accession>
<dbReference type="AlphaFoldDB" id="A0A6M6BCL3"/>
<evidence type="ECO:0000259" key="2">
    <source>
        <dbReference type="Pfam" id="PF13579"/>
    </source>
</evidence>
<organism evidence="3 4">
    <name type="scientific">Hymenobacter taeanensis</name>
    <dbReference type="NCBI Taxonomy" id="2735321"/>
    <lineage>
        <taxon>Bacteria</taxon>
        <taxon>Pseudomonadati</taxon>
        <taxon>Bacteroidota</taxon>
        <taxon>Cytophagia</taxon>
        <taxon>Cytophagales</taxon>
        <taxon>Hymenobacteraceae</taxon>
        <taxon>Hymenobacter</taxon>
    </lineage>
</organism>
<name>A0A6M6BCL3_9BACT</name>
<protein>
    <submittedName>
        <fullName evidence="3">Glycosyltransferase</fullName>
    </submittedName>
</protein>
<feature type="compositionally biased region" description="Acidic residues" evidence="1">
    <location>
        <begin position="166"/>
        <end position="178"/>
    </location>
</feature>
<evidence type="ECO:0000256" key="1">
    <source>
        <dbReference type="SAM" id="MobiDB-lite"/>
    </source>
</evidence>
<dbReference type="Pfam" id="PF13579">
    <property type="entry name" value="Glyco_trans_4_4"/>
    <property type="match status" value="1"/>
</dbReference>